<sequence>MMLYKFQNTVTDHNNHMQKV</sequence>
<dbReference type="EMBL" id="GBRH01197951">
    <property type="protein sequence ID" value="JAD99944.1"/>
    <property type="molecule type" value="Transcribed_RNA"/>
</dbReference>
<feature type="compositionally biased region" description="Polar residues" evidence="1">
    <location>
        <begin position="1"/>
        <end position="12"/>
    </location>
</feature>
<dbReference type="AlphaFoldDB" id="A0A0A9EGR2"/>
<evidence type="ECO:0000313" key="2">
    <source>
        <dbReference type="EMBL" id="JAD99944.1"/>
    </source>
</evidence>
<name>A0A0A9EGR2_ARUDO</name>
<reference evidence="2" key="1">
    <citation type="submission" date="2014-09" db="EMBL/GenBank/DDBJ databases">
        <authorList>
            <person name="Magalhaes I.L.F."/>
            <person name="Oliveira U."/>
            <person name="Santos F.R."/>
            <person name="Vidigal T.H.D.A."/>
            <person name="Brescovit A.D."/>
            <person name="Santos A.J."/>
        </authorList>
    </citation>
    <scope>NUCLEOTIDE SEQUENCE</scope>
    <source>
        <tissue evidence="2">Shoot tissue taken approximately 20 cm above the soil surface</tissue>
    </source>
</reference>
<reference evidence="2" key="2">
    <citation type="journal article" date="2015" name="Data Brief">
        <title>Shoot transcriptome of the giant reed, Arundo donax.</title>
        <authorList>
            <person name="Barrero R.A."/>
            <person name="Guerrero F.D."/>
            <person name="Moolhuijzen P."/>
            <person name="Goolsby J.A."/>
            <person name="Tidwell J."/>
            <person name="Bellgard S.E."/>
            <person name="Bellgard M.I."/>
        </authorList>
    </citation>
    <scope>NUCLEOTIDE SEQUENCE</scope>
    <source>
        <tissue evidence="2">Shoot tissue taken approximately 20 cm above the soil surface</tissue>
    </source>
</reference>
<evidence type="ECO:0000256" key="1">
    <source>
        <dbReference type="SAM" id="MobiDB-lite"/>
    </source>
</evidence>
<feature type="region of interest" description="Disordered" evidence="1">
    <location>
        <begin position="1"/>
        <end position="20"/>
    </location>
</feature>
<organism evidence="2">
    <name type="scientific">Arundo donax</name>
    <name type="common">Giant reed</name>
    <name type="synonym">Donax arundinaceus</name>
    <dbReference type="NCBI Taxonomy" id="35708"/>
    <lineage>
        <taxon>Eukaryota</taxon>
        <taxon>Viridiplantae</taxon>
        <taxon>Streptophyta</taxon>
        <taxon>Embryophyta</taxon>
        <taxon>Tracheophyta</taxon>
        <taxon>Spermatophyta</taxon>
        <taxon>Magnoliopsida</taxon>
        <taxon>Liliopsida</taxon>
        <taxon>Poales</taxon>
        <taxon>Poaceae</taxon>
        <taxon>PACMAD clade</taxon>
        <taxon>Arundinoideae</taxon>
        <taxon>Arundineae</taxon>
        <taxon>Arundo</taxon>
    </lineage>
</organism>
<accession>A0A0A9EGR2</accession>
<protein>
    <submittedName>
        <fullName evidence="2">Uncharacterized protein</fullName>
    </submittedName>
</protein>
<proteinExistence type="predicted"/>